<evidence type="ECO:0000256" key="1">
    <source>
        <dbReference type="SAM" id="Phobius"/>
    </source>
</evidence>
<feature type="transmembrane region" description="Helical" evidence="1">
    <location>
        <begin position="89"/>
        <end position="108"/>
    </location>
</feature>
<keyword evidence="1" id="KW-1133">Transmembrane helix</keyword>
<evidence type="ECO:0000313" key="3">
    <source>
        <dbReference type="Proteomes" id="UP000034739"/>
    </source>
</evidence>
<dbReference type="AlphaFoldDB" id="A0A0G1U1I3"/>
<name>A0A0G1U1I3_9BACT</name>
<gene>
    <name evidence="2" type="ORF">UY16_C0016G0016</name>
</gene>
<sequence>MKQVDVTKRVMDRVVAWERRQTAFWVGWFLVGAAVLAGALLAIVWAGTQEVLRRQTLDMLMLFTQDREIVEEFWQDTVMIVLTELPWEMIALGIFLCGIMGIYLLVTVSKRRLIHSKMSQLAQYEKTHIKKGAQP</sequence>
<dbReference type="Proteomes" id="UP000034739">
    <property type="component" value="Unassembled WGS sequence"/>
</dbReference>
<evidence type="ECO:0008006" key="4">
    <source>
        <dbReference type="Google" id="ProtNLM"/>
    </source>
</evidence>
<keyword evidence="1" id="KW-0812">Transmembrane</keyword>
<keyword evidence="1" id="KW-0472">Membrane</keyword>
<proteinExistence type="predicted"/>
<organism evidence="2 3">
    <name type="scientific">Candidatus Gottesmanbacteria bacterium GW2011_GWA2_47_9</name>
    <dbReference type="NCBI Taxonomy" id="1618445"/>
    <lineage>
        <taxon>Bacteria</taxon>
        <taxon>Candidatus Gottesmaniibacteriota</taxon>
    </lineage>
</organism>
<protein>
    <recommendedName>
        <fullName evidence="4">Transmembrane protein</fullName>
    </recommendedName>
</protein>
<feature type="transmembrane region" description="Helical" evidence="1">
    <location>
        <begin position="23"/>
        <end position="46"/>
    </location>
</feature>
<accession>A0A0G1U1I3</accession>
<evidence type="ECO:0000313" key="2">
    <source>
        <dbReference type="EMBL" id="KKU87924.1"/>
    </source>
</evidence>
<dbReference type="EMBL" id="LCOY01000016">
    <property type="protein sequence ID" value="KKU87924.1"/>
    <property type="molecule type" value="Genomic_DNA"/>
</dbReference>
<reference evidence="2 3" key="1">
    <citation type="journal article" date="2015" name="Nature">
        <title>rRNA introns, odd ribosomes, and small enigmatic genomes across a large radiation of phyla.</title>
        <authorList>
            <person name="Brown C.T."/>
            <person name="Hug L.A."/>
            <person name="Thomas B.C."/>
            <person name="Sharon I."/>
            <person name="Castelle C.J."/>
            <person name="Singh A."/>
            <person name="Wilkins M.J."/>
            <person name="Williams K.H."/>
            <person name="Banfield J.F."/>
        </authorList>
    </citation>
    <scope>NUCLEOTIDE SEQUENCE [LARGE SCALE GENOMIC DNA]</scope>
</reference>
<comment type="caution">
    <text evidence="2">The sequence shown here is derived from an EMBL/GenBank/DDBJ whole genome shotgun (WGS) entry which is preliminary data.</text>
</comment>